<accession>A0A6V8MW64</accession>
<dbReference type="EMBL" id="CP096574">
    <property type="protein sequence ID" value="UPU37942.1"/>
    <property type="molecule type" value="Genomic_DNA"/>
</dbReference>
<protein>
    <submittedName>
        <fullName evidence="2">Plasmid stabilization protein</fullName>
    </submittedName>
</protein>
<keyword evidence="4" id="KW-1185">Reference proteome</keyword>
<proteinExistence type="predicted"/>
<dbReference type="InterPro" id="IPR035093">
    <property type="entry name" value="RelE/ParE_toxin_dom_sf"/>
</dbReference>
<name>A0A6V8MW64_9BACT</name>
<dbReference type="Proteomes" id="UP000568888">
    <property type="component" value="Unassembled WGS sequence"/>
</dbReference>
<evidence type="ECO:0000313" key="2">
    <source>
        <dbReference type="EMBL" id="UPU37942.1"/>
    </source>
</evidence>
<dbReference type="Gene3D" id="3.30.2310.20">
    <property type="entry name" value="RelE-like"/>
    <property type="match status" value="1"/>
</dbReference>
<sequence>MKYRLVFTKQYEKRVRRFLKHHPELEFAYLKTLKLLQANPFHPSLRLHRLTGRLSGLHSVSITLSYRITLEFLVTDDEITPVNVGDHEAVYRT</sequence>
<reference evidence="1" key="2">
    <citation type="journal article" date="2021" name="Int. J. Syst. Evol. Microbiol.">
        <title>Geomonas silvestris sp. nov., Geomonas paludis sp. nov. and Geomonas limicola sp. nov., isolated from terrestrial environments, and emended description of the genus Geomonas.</title>
        <authorList>
            <person name="Itoh H."/>
            <person name="Xu Z."/>
            <person name="Masuda Y."/>
            <person name="Ushijima N."/>
            <person name="Hayakawa C."/>
            <person name="Shiratori Y."/>
            <person name="Senoo K."/>
        </authorList>
    </citation>
    <scope>NUCLEOTIDE SEQUENCE</scope>
    <source>
        <strain evidence="1">Red736</strain>
    </source>
</reference>
<dbReference type="SUPFAM" id="SSF143011">
    <property type="entry name" value="RelE-like"/>
    <property type="match status" value="1"/>
</dbReference>
<gene>
    <name evidence="1" type="ORF">GMPD_14580</name>
    <name evidence="2" type="ORF">M1B72_09600</name>
</gene>
<evidence type="ECO:0000313" key="3">
    <source>
        <dbReference type="Proteomes" id="UP000568888"/>
    </source>
</evidence>
<evidence type="ECO:0000313" key="4">
    <source>
        <dbReference type="Proteomes" id="UP000831485"/>
    </source>
</evidence>
<dbReference type="Proteomes" id="UP000831485">
    <property type="component" value="Chromosome"/>
</dbReference>
<reference evidence="3" key="1">
    <citation type="submission" date="2020-06" db="EMBL/GenBank/DDBJ databases">
        <title>Draft genomic sequecing of Geomonas sp. Red736.</title>
        <authorList>
            <person name="Itoh H."/>
            <person name="Xu Z.X."/>
            <person name="Ushijima N."/>
            <person name="Masuda Y."/>
            <person name="Shiratori Y."/>
            <person name="Senoo K."/>
        </authorList>
    </citation>
    <scope>NUCLEOTIDE SEQUENCE [LARGE SCALE GENOMIC DNA]</scope>
    <source>
        <strain evidence="3">Red736</strain>
    </source>
</reference>
<organism evidence="1 3">
    <name type="scientific">Geomonas paludis</name>
    <dbReference type="NCBI Taxonomy" id="2740185"/>
    <lineage>
        <taxon>Bacteria</taxon>
        <taxon>Pseudomonadati</taxon>
        <taxon>Thermodesulfobacteriota</taxon>
        <taxon>Desulfuromonadia</taxon>
        <taxon>Geobacterales</taxon>
        <taxon>Geobacteraceae</taxon>
        <taxon>Geomonas</taxon>
    </lineage>
</organism>
<dbReference type="RefSeq" id="WP_183346393.1">
    <property type="nucleotide sequence ID" value="NZ_BLXY01000002.1"/>
</dbReference>
<evidence type="ECO:0000313" key="1">
    <source>
        <dbReference type="EMBL" id="GFO63539.1"/>
    </source>
</evidence>
<dbReference type="EMBL" id="BLXY01000002">
    <property type="protein sequence ID" value="GFO63539.1"/>
    <property type="molecule type" value="Genomic_DNA"/>
</dbReference>
<dbReference type="AlphaFoldDB" id="A0A6V8MW64"/>
<reference evidence="2" key="3">
    <citation type="submission" date="2022-04" db="EMBL/GenBank/DDBJ databases">
        <authorList>
            <person name="Liu G."/>
        </authorList>
    </citation>
    <scope>NUCLEOTIDE SEQUENCE</scope>
    <source>
        <strain evidence="2">RG22</strain>
    </source>
</reference>